<dbReference type="EMBL" id="BART01010138">
    <property type="protein sequence ID" value="GAG85625.1"/>
    <property type="molecule type" value="Genomic_DNA"/>
</dbReference>
<sequence length="205" mass="22689">MRGWFTHKNESGGGALIDIGVHMMDLGLCFMGFPKPVSLTASTYDYFTNHADDGGWPPSATRIGDNFNKKVDTEDLATAFITFDNGSTLLLEAGWAGYSEVGIKISLFGTKAGVELLKTVGGVDEGHPIHFKIVEEVDGHLVESNPVVPETFSYWKNTFPGFIQHFVACIRGEEKPIMELNYLLTVQRIIDLIYLSAQTRKEVKL</sequence>
<feature type="domain" description="Gfo/Idh/MocA-like oxidoreductase C-terminal" evidence="1">
    <location>
        <begin position="8"/>
        <end position="205"/>
    </location>
</feature>
<evidence type="ECO:0000313" key="2">
    <source>
        <dbReference type="EMBL" id="GAG85625.1"/>
    </source>
</evidence>
<reference evidence="2" key="1">
    <citation type="journal article" date="2014" name="Front. Microbiol.">
        <title>High frequency of phylogenetically diverse reductive dehalogenase-homologous genes in deep subseafloor sedimentary metagenomes.</title>
        <authorList>
            <person name="Kawai M."/>
            <person name="Futagami T."/>
            <person name="Toyoda A."/>
            <person name="Takaki Y."/>
            <person name="Nishi S."/>
            <person name="Hori S."/>
            <person name="Arai W."/>
            <person name="Tsubouchi T."/>
            <person name="Morono Y."/>
            <person name="Uchiyama I."/>
            <person name="Ito T."/>
            <person name="Fujiyama A."/>
            <person name="Inagaki F."/>
            <person name="Takami H."/>
        </authorList>
    </citation>
    <scope>NUCLEOTIDE SEQUENCE</scope>
    <source>
        <strain evidence="2">Expedition CK06-06</strain>
    </source>
</reference>
<organism evidence="2">
    <name type="scientific">marine sediment metagenome</name>
    <dbReference type="NCBI Taxonomy" id="412755"/>
    <lineage>
        <taxon>unclassified sequences</taxon>
        <taxon>metagenomes</taxon>
        <taxon>ecological metagenomes</taxon>
    </lineage>
</organism>
<dbReference type="Pfam" id="PF02894">
    <property type="entry name" value="GFO_IDH_MocA_C"/>
    <property type="match status" value="1"/>
</dbReference>
<dbReference type="AlphaFoldDB" id="X1ASF3"/>
<comment type="caution">
    <text evidence="2">The sequence shown here is derived from an EMBL/GenBank/DDBJ whole genome shotgun (WGS) entry which is preliminary data.</text>
</comment>
<proteinExistence type="predicted"/>
<dbReference type="Gene3D" id="3.30.360.10">
    <property type="entry name" value="Dihydrodipicolinate Reductase, domain 2"/>
    <property type="match status" value="1"/>
</dbReference>
<gene>
    <name evidence="2" type="ORF">S01H4_22201</name>
</gene>
<dbReference type="PANTHER" id="PTHR43249:SF1">
    <property type="entry name" value="D-GLUCOSIDE 3-DEHYDROGENASE"/>
    <property type="match status" value="1"/>
</dbReference>
<dbReference type="InterPro" id="IPR004104">
    <property type="entry name" value="Gfo/Idh/MocA-like_OxRdtase_C"/>
</dbReference>
<dbReference type="InterPro" id="IPR052515">
    <property type="entry name" value="Gfo/Idh/MocA_Oxidoreductase"/>
</dbReference>
<accession>X1ASF3</accession>
<evidence type="ECO:0000259" key="1">
    <source>
        <dbReference type="Pfam" id="PF02894"/>
    </source>
</evidence>
<name>X1ASF3_9ZZZZ</name>
<dbReference type="SUPFAM" id="SSF55347">
    <property type="entry name" value="Glyceraldehyde-3-phosphate dehydrogenase-like, C-terminal domain"/>
    <property type="match status" value="1"/>
</dbReference>
<dbReference type="PANTHER" id="PTHR43249">
    <property type="entry name" value="UDP-N-ACETYL-2-AMINO-2-DEOXY-D-GLUCURONATE OXIDASE"/>
    <property type="match status" value="1"/>
</dbReference>
<protein>
    <recommendedName>
        <fullName evidence="1">Gfo/Idh/MocA-like oxidoreductase C-terminal domain-containing protein</fullName>
    </recommendedName>
</protein>